<dbReference type="GO" id="GO:0016175">
    <property type="term" value="F:superoxide-generating NAD(P)H oxidase activity"/>
    <property type="evidence" value="ECO:0007669"/>
    <property type="project" value="UniProtKB-ARBA"/>
</dbReference>
<keyword evidence="4" id="KW-0479">Metal-binding</keyword>
<dbReference type="AlphaFoldDB" id="A0A7J6F244"/>
<gene>
    <name evidence="13" type="ORF">F8388_018447</name>
</gene>
<dbReference type="SFLD" id="SFLDG01169">
    <property type="entry name" value="NADPH_oxidase_subgroup_(NOX)"/>
    <property type="match status" value="1"/>
</dbReference>
<feature type="transmembrane region" description="Helical" evidence="11">
    <location>
        <begin position="154"/>
        <end position="173"/>
    </location>
</feature>
<keyword evidence="6" id="KW-0521">NADP</keyword>
<feature type="domain" description="FAD-binding FR-type" evidence="12">
    <location>
        <begin position="382"/>
        <end position="502"/>
    </location>
</feature>
<dbReference type="Pfam" id="PF08022">
    <property type="entry name" value="FAD_binding_8"/>
    <property type="match status" value="1"/>
</dbReference>
<dbReference type="GO" id="GO:0009653">
    <property type="term" value="P:anatomical structure morphogenesis"/>
    <property type="evidence" value="ECO:0007669"/>
    <property type="project" value="UniProtKB-ARBA"/>
</dbReference>
<keyword evidence="7 11" id="KW-1133">Transmembrane helix</keyword>
<dbReference type="InterPro" id="IPR013112">
    <property type="entry name" value="FAD-bd_8"/>
</dbReference>
<evidence type="ECO:0000256" key="4">
    <source>
        <dbReference type="ARBA" id="ARBA00022723"/>
    </source>
</evidence>
<dbReference type="PANTHER" id="PTHR11972">
    <property type="entry name" value="NADPH OXIDASE"/>
    <property type="match status" value="1"/>
</dbReference>
<dbReference type="Pfam" id="PF08030">
    <property type="entry name" value="NAD_binding_6"/>
    <property type="match status" value="1"/>
</dbReference>
<feature type="coiled-coil region" evidence="10">
    <location>
        <begin position="525"/>
        <end position="552"/>
    </location>
</feature>
<name>A0A7J6F244_CANSA</name>
<dbReference type="InterPro" id="IPR013130">
    <property type="entry name" value="Fe3_Rdtase_TM_dom"/>
</dbReference>
<evidence type="ECO:0000256" key="11">
    <source>
        <dbReference type="SAM" id="Phobius"/>
    </source>
</evidence>
<keyword evidence="5" id="KW-0274">FAD</keyword>
<dbReference type="Proteomes" id="UP000525078">
    <property type="component" value="Unassembled WGS sequence"/>
</dbReference>
<dbReference type="InterPro" id="IPR017938">
    <property type="entry name" value="Riboflavin_synthase-like_b-brl"/>
</dbReference>
<dbReference type="PROSITE" id="PS51384">
    <property type="entry name" value="FAD_FR"/>
    <property type="match status" value="1"/>
</dbReference>
<comment type="caution">
    <text evidence="13">The sequence shown here is derived from an EMBL/GenBank/DDBJ whole genome shotgun (WGS) entry which is preliminary data.</text>
</comment>
<dbReference type="Gene3D" id="2.40.30.10">
    <property type="entry name" value="Translation factors"/>
    <property type="match status" value="1"/>
</dbReference>
<evidence type="ECO:0000256" key="2">
    <source>
        <dbReference type="ARBA" id="ARBA00022630"/>
    </source>
</evidence>
<dbReference type="FunFam" id="2.40.30.10:FF:000059">
    <property type="entry name" value="dual oxidase isoform X1"/>
    <property type="match status" value="1"/>
</dbReference>
<keyword evidence="3 11" id="KW-0812">Transmembrane</keyword>
<evidence type="ECO:0000256" key="6">
    <source>
        <dbReference type="ARBA" id="ARBA00022857"/>
    </source>
</evidence>
<evidence type="ECO:0000256" key="8">
    <source>
        <dbReference type="ARBA" id="ARBA00023002"/>
    </source>
</evidence>
<evidence type="ECO:0000256" key="10">
    <source>
        <dbReference type="SAM" id="Coils"/>
    </source>
</evidence>
<evidence type="ECO:0000313" key="13">
    <source>
        <dbReference type="EMBL" id="KAF4364771.1"/>
    </source>
</evidence>
<dbReference type="EMBL" id="JAATIP010000164">
    <property type="protein sequence ID" value="KAF4364771.1"/>
    <property type="molecule type" value="Genomic_DNA"/>
</dbReference>
<protein>
    <recommendedName>
        <fullName evidence="12">FAD-binding FR-type domain-containing protein</fullName>
    </recommendedName>
</protein>
<organism evidence="13 14">
    <name type="scientific">Cannabis sativa</name>
    <name type="common">Hemp</name>
    <name type="synonym">Marijuana</name>
    <dbReference type="NCBI Taxonomy" id="3483"/>
    <lineage>
        <taxon>Eukaryota</taxon>
        <taxon>Viridiplantae</taxon>
        <taxon>Streptophyta</taxon>
        <taxon>Embryophyta</taxon>
        <taxon>Tracheophyta</taxon>
        <taxon>Spermatophyta</taxon>
        <taxon>Magnoliopsida</taxon>
        <taxon>eudicotyledons</taxon>
        <taxon>Gunneridae</taxon>
        <taxon>Pentapetalae</taxon>
        <taxon>rosids</taxon>
        <taxon>fabids</taxon>
        <taxon>Rosales</taxon>
        <taxon>Cannabaceae</taxon>
        <taxon>Cannabis</taxon>
    </lineage>
</organism>
<keyword evidence="2" id="KW-0285">Flavoprotein</keyword>
<dbReference type="InterPro" id="IPR017927">
    <property type="entry name" value="FAD-bd_FR_type"/>
</dbReference>
<evidence type="ECO:0000256" key="5">
    <source>
        <dbReference type="ARBA" id="ARBA00022827"/>
    </source>
</evidence>
<feature type="transmembrane region" description="Helical" evidence="11">
    <location>
        <begin position="327"/>
        <end position="349"/>
    </location>
</feature>
<evidence type="ECO:0000313" key="14">
    <source>
        <dbReference type="Proteomes" id="UP000525078"/>
    </source>
</evidence>
<keyword evidence="9 11" id="KW-0472">Membrane</keyword>
<proteinExistence type="predicted"/>
<evidence type="ECO:0000256" key="1">
    <source>
        <dbReference type="ARBA" id="ARBA00004141"/>
    </source>
</evidence>
<dbReference type="SUPFAM" id="SSF52343">
    <property type="entry name" value="Ferredoxin reductase-like, C-terminal NADP-linked domain"/>
    <property type="match status" value="1"/>
</dbReference>
<dbReference type="SUPFAM" id="SSF63380">
    <property type="entry name" value="Riboflavin synthase domain-like"/>
    <property type="match status" value="1"/>
</dbReference>
<evidence type="ECO:0000256" key="7">
    <source>
        <dbReference type="ARBA" id="ARBA00022989"/>
    </source>
</evidence>
<dbReference type="PANTHER" id="PTHR11972:SF64">
    <property type="entry name" value="RESPIRATORY BURST OXIDASE HOMOLOG PROTEIN B"/>
    <property type="match status" value="1"/>
</dbReference>
<comment type="subcellular location">
    <subcellularLocation>
        <location evidence="1">Membrane</location>
        <topology evidence="1">Multi-pass membrane protein</topology>
    </subcellularLocation>
</comment>
<dbReference type="CDD" id="cd06186">
    <property type="entry name" value="NOX_Duox_like_FAD_NADP"/>
    <property type="match status" value="1"/>
</dbReference>
<dbReference type="GO" id="GO:0016174">
    <property type="term" value="F:NAD(P)H oxidase H2O2-forming activity"/>
    <property type="evidence" value="ECO:0007669"/>
    <property type="project" value="TreeGrafter"/>
</dbReference>
<reference evidence="13 14" key="1">
    <citation type="journal article" date="2020" name="bioRxiv">
        <title>Sequence and annotation of 42 cannabis genomes reveals extensive copy number variation in cannabinoid synthesis and pathogen resistance genes.</title>
        <authorList>
            <person name="Mckernan K.J."/>
            <person name="Helbert Y."/>
            <person name="Kane L.T."/>
            <person name="Ebling H."/>
            <person name="Zhang L."/>
            <person name="Liu B."/>
            <person name="Eaton Z."/>
            <person name="Mclaughlin S."/>
            <person name="Kingan S."/>
            <person name="Baybayan P."/>
            <person name="Concepcion G."/>
            <person name="Jordan M."/>
            <person name="Riva A."/>
            <person name="Barbazuk W."/>
            <person name="Harkins T."/>
        </authorList>
    </citation>
    <scope>NUCLEOTIDE SEQUENCE [LARGE SCALE GENOMIC DNA]</scope>
    <source>
        <strain evidence="14">cv. Jamaican Lion 4</strain>
        <tissue evidence="13">Leaf</tissue>
    </source>
</reference>
<dbReference type="Gene3D" id="3.40.50.80">
    <property type="entry name" value="Nucleotide-binding domain of ferredoxin-NADP reductase (FNR) module"/>
    <property type="match status" value="1"/>
</dbReference>
<feature type="transmembrane region" description="Helical" evidence="11">
    <location>
        <begin position="295"/>
        <end position="315"/>
    </location>
</feature>
<dbReference type="GO" id="GO:0005886">
    <property type="term" value="C:plasma membrane"/>
    <property type="evidence" value="ECO:0007669"/>
    <property type="project" value="TreeGrafter"/>
</dbReference>
<dbReference type="Pfam" id="PF01794">
    <property type="entry name" value="Ferric_reduct"/>
    <property type="match status" value="1"/>
</dbReference>
<keyword evidence="8" id="KW-0560">Oxidoreductase</keyword>
<sequence>MKKMNEKATYLGLPLFTNSRRTDNYNHLVDRVLSRIKGWKAKLLSSAGRACLIKSIIEFSASENKLLNIYEHAEEYATLIMEELDPNKIGKIELKKLEDLFHRSMAPSSRKVKEKLVETTVESNTINRYHKRVKHLVNNIRRHNWILEENWRRIWVMGLWLAICACLFTWKFIQYRNRAVFEVMGYCVTTAKGAAETLKFNMALILLPVCRNTITLIRTETKLGALIPFNDNIEFHTVIAGGIAIGVGVHALAHLTCDFPRLLHATDEEYQPMAQFFGKERPNNYWWFLKGTEGWTGLVMVVLMAITFTLAQSWFRKNKSKLPKALRLWYSHHLFVIVYVLFLVHGYYLYFIDKWYKKTTWMYVLVPILLYVCERSIRAFRYGFQAVKILKFKVYPENVLALQMLKPRGFEYSSGQYIYLNCSAISPFEWHPFSLTSAPDDDYLSVHIRGLGDWTKELNSTFSKLPDINLPPISSNQIIVDGQVNKIPRLLIDGAYGAPAQDYKQYKVILLIGGGIGVTPLMSIVKDVLNNRKQYKEDEKDLEKGINNCNNKKKKRKPFATKQVYFYWSTRDEGSFKWFKEVMDEITKNGNDGVIEVHNYCTSVYEEGDARSAFISMLQTLYHAKNNGLDIVSNTAVKTNFGRPKWYNAFKNVAAKHANQQIVCCLSVVN</sequence>
<accession>A0A7J6F244</accession>
<dbReference type="InterPro" id="IPR039261">
    <property type="entry name" value="FNR_nucleotide-bd"/>
</dbReference>
<dbReference type="InterPro" id="IPR013121">
    <property type="entry name" value="Fe_red_NAD-bd_6"/>
</dbReference>
<keyword evidence="10" id="KW-0175">Coiled coil</keyword>
<dbReference type="InterPro" id="IPR050369">
    <property type="entry name" value="RBOH/FRE"/>
</dbReference>
<evidence type="ECO:0000259" key="12">
    <source>
        <dbReference type="PROSITE" id="PS51384"/>
    </source>
</evidence>
<evidence type="ECO:0000256" key="9">
    <source>
        <dbReference type="ARBA" id="ARBA00023136"/>
    </source>
</evidence>
<evidence type="ECO:0000256" key="3">
    <source>
        <dbReference type="ARBA" id="ARBA00022692"/>
    </source>
</evidence>
<dbReference type="GO" id="GO:0046872">
    <property type="term" value="F:metal ion binding"/>
    <property type="evidence" value="ECO:0007669"/>
    <property type="project" value="UniProtKB-KW"/>
</dbReference>
<dbReference type="GO" id="GO:0042742">
    <property type="term" value="P:defense response to bacterium"/>
    <property type="evidence" value="ECO:0007669"/>
    <property type="project" value="UniProtKB-ARBA"/>
</dbReference>